<dbReference type="PATRIC" id="fig|1424334.3.peg.1978"/>
<dbReference type="EC" id="6.3.3.2" evidence="5"/>
<evidence type="ECO:0000256" key="5">
    <source>
        <dbReference type="RuleBase" id="RU361279"/>
    </source>
</evidence>
<gene>
    <name evidence="6" type="ORF">W822_09865</name>
</gene>
<dbReference type="HOGENOM" id="CLU_066245_0_1_4"/>
<keyword evidence="5" id="KW-0460">Magnesium</keyword>
<dbReference type="Pfam" id="PF01812">
    <property type="entry name" value="5-FTHF_cyc-lig"/>
    <property type="match status" value="1"/>
</dbReference>
<keyword evidence="7" id="KW-1185">Reference proteome</keyword>
<evidence type="ECO:0000313" key="6">
    <source>
        <dbReference type="EMBL" id="ETF03102.1"/>
    </source>
</evidence>
<accession>V8QU06</accession>
<dbReference type="GO" id="GO:0030272">
    <property type="term" value="F:5-formyltetrahydrofolate cyclo-ligase activity"/>
    <property type="evidence" value="ECO:0007669"/>
    <property type="project" value="UniProtKB-EC"/>
</dbReference>
<dbReference type="PIRSF" id="PIRSF006806">
    <property type="entry name" value="FTHF_cligase"/>
    <property type="match status" value="1"/>
</dbReference>
<dbReference type="GO" id="GO:0046872">
    <property type="term" value="F:metal ion binding"/>
    <property type="evidence" value="ECO:0007669"/>
    <property type="project" value="UniProtKB-KW"/>
</dbReference>
<dbReference type="Proteomes" id="UP000018733">
    <property type="component" value="Unassembled WGS sequence"/>
</dbReference>
<proteinExistence type="inferred from homology"/>
<dbReference type="PANTHER" id="PTHR23407">
    <property type="entry name" value="ATPASE INHIBITOR/5-FORMYLTETRAHYDROFOLATE CYCLO-LIGASE"/>
    <property type="match status" value="1"/>
</dbReference>
<dbReference type="Gene3D" id="3.40.50.10420">
    <property type="entry name" value="NagB/RpiA/CoA transferase-like"/>
    <property type="match status" value="1"/>
</dbReference>
<dbReference type="InterPro" id="IPR024185">
    <property type="entry name" value="FTHF_cligase-like_sf"/>
</dbReference>
<feature type="binding site" evidence="4">
    <location>
        <begin position="159"/>
        <end position="167"/>
    </location>
    <ligand>
        <name>ATP</name>
        <dbReference type="ChEBI" id="CHEBI:30616"/>
    </ligand>
</feature>
<evidence type="ECO:0000256" key="1">
    <source>
        <dbReference type="ARBA" id="ARBA00010638"/>
    </source>
</evidence>
<reference evidence="6 7" key="1">
    <citation type="journal article" date="2014" name="Genome Announc.">
        <title>Draft Genome Sequence of Advenella kashmirensis Strain W13003, a Polycyclic Aromatic Hydrocarbon-Degrading Bacterium.</title>
        <authorList>
            <person name="Wang X."/>
            <person name="Jin D."/>
            <person name="Zhou L."/>
            <person name="Wu L."/>
            <person name="An W."/>
            <person name="Zhao L."/>
        </authorList>
    </citation>
    <scope>NUCLEOTIDE SEQUENCE [LARGE SCALE GENOMIC DNA]</scope>
    <source>
        <strain evidence="6 7">W13003</strain>
    </source>
</reference>
<dbReference type="NCBIfam" id="TIGR02727">
    <property type="entry name" value="MTHFS_bact"/>
    <property type="match status" value="1"/>
</dbReference>
<dbReference type="eggNOG" id="COG0212">
    <property type="taxonomic scope" value="Bacteria"/>
</dbReference>
<name>V8QU06_9BURK</name>
<organism evidence="6 7">
    <name type="scientific">Advenella kashmirensis W13003</name>
    <dbReference type="NCBI Taxonomy" id="1424334"/>
    <lineage>
        <taxon>Bacteria</taxon>
        <taxon>Pseudomonadati</taxon>
        <taxon>Pseudomonadota</taxon>
        <taxon>Betaproteobacteria</taxon>
        <taxon>Burkholderiales</taxon>
        <taxon>Alcaligenaceae</taxon>
    </lineage>
</organism>
<dbReference type="STRING" id="1424334.W822_09865"/>
<evidence type="ECO:0000313" key="7">
    <source>
        <dbReference type="Proteomes" id="UP000018733"/>
    </source>
</evidence>
<dbReference type="EMBL" id="AYXT01000009">
    <property type="protein sequence ID" value="ETF03102.1"/>
    <property type="molecule type" value="Genomic_DNA"/>
</dbReference>
<evidence type="ECO:0000256" key="2">
    <source>
        <dbReference type="ARBA" id="ARBA00022741"/>
    </source>
</evidence>
<dbReference type="InterPro" id="IPR002698">
    <property type="entry name" value="FTHF_cligase"/>
</dbReference>
<keyword evidence="3 4" id="KW-0067">ATP-binding</keyword>
<dbReference type="GO" id="GO:0035999">
    <property type="term" value="P:tetrahydrofolate interconversion"/>
    <property type="evidence" value="ECO:0007669"/>
    <property type="project" value="TreeGrafter"/>
</dbReference>
<comment type="similarity">
    <text evidence="1 5">Belongs to the 5-formyltetrahydrofolate cyclo-ligase family.</text>
</comment>
<comment type="cofactor">
    <cofactor evidence="5">
        <name>Mg(2+)</name>
        <dbReference type="ChEBI" id="CHEBI:18420"/>
    </cofactor>
</comment>
<comment type="caution">
    <text evidence="6">The sequence shown here is derived from an EMBL/GenBank/DDBJ whole genome shotgun (WGS) entry which is preliminary data.</text>
</comment>
<dbReference type="OrthoDB" id="9801938at2"/>
<feature type="binding site" evidence="4">
    <location>
        <position position="84"/>
    </location>
    <ligand>
        <name>substrate</name>
    </ligand>
</feature>
<keyword evidence="5" id="KW-0479">Metal-binding</keyword>
<dbReference type="InterPro" id="IPR037171">
    <property type="entry name" value="NagB/RpiA_transferase-like"/>
</dbReference>
<evidence type="ECO:0000256" key="3">
    <source>
        <dbReference type="ARBA" id="ARBA00022840"/>
    </source>
</evidence>
<dbReference type="AlphaFoldDB" id="V8QU06"/>
<keyword evidence="2 4" id="KW-0547">Nucleotide-binding</keyword>
<dbReference type="SUPFAM" id="SSF100950">
    <property type="entry name" value="NagB/RpiA/CoA transferase-like"/>
    <property type="match status" value="1"/>
</dbReference>
<protein>
    <recommendedName>
        <fullName evidence="5">5-formyltetrahydrofolate cyclo-ligase</fullName>
        <ecNumber evidence="5">6.3.3.2</ecNumber>
    </recommendedName>
</protein>
<keyword evidence="6" id="KW-0436">Ligase</keyword>
<comment type="catalytic activity">
    <reaction evidence="5">
        <text>(6S)-5-formyl-5,6,7,8-tetrahydrofolate + ATP = (6R)-5,10-methenyltetrahydrofolate + ADP + phosphate</text>
        <dbReference type="Rhea" id="RHEA:10488"/>
        <dbReference type="ChEBI" id="CHEBI:30616"/>
        <dbReference type="ChEBI" id="CHEBI:43474"/>
        <dbReference type="ChEBI" id="CHEBI:57455"/>
        <dbReference type="ChEBI" id="CHEBI:57457"/>
        <dbReference type="ChEBI" id="CHEBI:456216"/>
        <dbReference type="EC" id="6.3.3.2"/>
    </reaction>
</comment>
<evidence type="ECO:0000256" key="4">
    <source>
        <dbReference type="PIRSR" id="PIRSR006806-1"/>
    </source>
</evidence>
<dbReference type="GO" id="GO:0005524">
    <property type="term" value="F:ATP binding"/>
    <property type="evidence" value="ECO:0007669"/>
    <property type="project" value="UniProtKB-KW"/>
</dbReference>
<dbReference type="GO" id="GO:0009396">
    <property type="term" value="P:folic acid-containing compound biosynthetic process"/>
    <property type="evidence" value="ECO:0007669"/>
    <property type="project" value="TreeGrafter"/>
</dbReference>
<dbReference type="PANTHER" id="PTHR23407:SF1">
    <property type="entry name" value="5-FORMYLTETRAHYDROFOLATE CYCLO-LIGASE"/>
    <property type="match status" value="1"/>
</dbReference>
<sequence>MLSCYSRVLYHIQFAQVMTSADIPTLRHSLLAARLAMSDSRRQMLSVQIKQHILDWLGSPRQDHLLSCPPPGSAIAGFWPIRGEPDLISLLHDLHTMGHPISLPVIEQRDAPLHFYAWSPETPLRRGAFNIPEPDVDTAATLPTLILVPTLGYTPDGHRLGYGKGYYDRTLHALNQQGHHALKVGIGWDEGLIDGPYQAAAHDIALDAVVTPRGWVIPAATTGQ</sequence>